<dbReference type="EMBL" id="VSSQ01002044">
    <property type="protein sequence ID" value="MPM12950.1"/>
    <property type="molecule type" value="Genomic_DNA"/>
</dbReference>
<dbReference type="InterPro" id="IPR032485">
    <property type="entry name" value="LRP1-like_beta_prop"/>
</dbReference>
<dbReference type="InterPro" id="IPR053369">
    <property type="entry name" value="SrfA-induced_signal"/>
</dbReference>
<feature type="domain" description="Prolow-density lipoprotein receptor-related protein 1-like beta-propeller" evidence="1">
    <location>
        <begin position="51"/>
        <end position="172"/>
    </location>
</feature>
<protein>
    <recommendedName>
        <fullName evidence="1">Prolow-density lipoprotein receptor-related protein 1-like beta-propeller domain-containing protein</fullName>
    </recommendedName>
</protein>
<name>A0A644X9V8_9ZZZZ</name>
<dbReference type="Gene3D" id="2.130.10.10">
    <property type="entry name" value="YVTN repeat-like/Quinoprotein amine dehydrogenase"/>
    <property type="match status" value="1"/>
</dbReference>
<dbReference type="PANTHER" id="PTHR32256">
    <property type="match status" value="1"/>
</dbReference>
<dbReference type="SUPFAM" id="SSF63825">
    <property type="entry name" value="YWTD domain"/>
    <property type="match status" value="1"/>
</dbReference>
<dbReference type="PANTHER" id="PTHR32256:SF17">
    <property type="entry name" value="EGF-LIKE DOMAIN-CONTAINING PROTEIN"/>
    <property type="match status" value="1"/>
</dbReference>
<dbReference type="Pfam" id="PF16472">
    <property type="entry name" value="DUF5050"/>
    <property type="match status" value="2"/>
</dbReference>
<feature type="domain" description="Prolow-density lipoprotein receptor-related protein 1-like beta-propeller" evidence="1">
    <location>
        <begin position="183"/>
        <end position="327"/>
    </location>
</feature>
<reference evidence="2" key="1">
    <citation type="submission" date="2019-08" db="EMBL/GenBank/DDBJ databases">
        <authorList>
            <person name="Kucharzyk K."/>
            <person name="Murdoch R.W."/>
            <person name="Higgins S."/>
            <person name="Loffler F."/>
        </authorList>
    </citation>
    <scope>NUCLEOTIDE SEQUENCE</scope>
</reference>
<organism evidence="2">
    <name type="scientific">bioreactor metagenome</name>
    <dbReference type="NCBI Taxonomy" id="1076179"/>
    <lineage>
        <taxon>unclassified sequences</taxon>
        <taxon>metagenomes</taxon>
        <taxon>ecological metagenomes</taxon>
    </lineage>
</organism>
<dbReference type="AlphaFoldDB" id="A0A644X9V8"/>
<comment type="caution">
    <text evidence="2">The sequence shown here is derived from an EMBL/GenBank/DDBJ whole genome shotgun (WGS) entry which is preliminary data.</text>
</comment>
<evidence type="ECO:0000259" key="1">
    <source>
        <dbReference type="Pfam" id="PF16472"/>
    </source>
</evidence>
<gene>
    <name evidence="2" type="ORF">SDC9_59305</name>
</gene>
<evidence type="ECO:0000313" key="2">
    <source>
        <dbReference type="EMBL" id="MPM12950.1"/>
    </source>
</evidence>
<sequence>MNRKWVVLLALALSLFAGCAVFPNKEPQPPVDGQAKEEAVIKGSDFAVDEDGSIFYSKRGDPGEMVRRDSKGNETYVTEWGGPIILSGDWLYCRSVDDKFYKIKTDGSEKELIRSEYTNGSMIMIGDWIYLRCDDNSISRMDTNGESLQKVSDHNYNVFVGYIDNWLYYIRYNYEHDKNKETKTTSTLYKMRADGSEVTLIADYNTVDICIDGDSIYYLIEMDEYQRDIYRSDLDGGNLTQLHILPQDDNGPYRMAVKDGWIYYYIWYNGSELHRVRVDGTGDEVIFESLILKVELSGDWLFCYDDITGYWWKVSFDGTEKEQLYPDTFGYQGPGI</sequence>
<dbReference type="InterPro" id="IPR015943">
    <property type="entry name" value="WD40/YVTN_repeat-like_dom_sf"/>
</dbReference>
<accession>A0A644X9V8</accession>
<dbReference type="PROSITE" id="PS51257">
    <property type="entry name" value="PROKAR_LIPOPROTEIN"/>
    <property type="match status" value="1"/>
</dbReference>
<proteinExistence type="predicted"/>